<dbReference type="AlphaFoldDB" id="A0A518JS77"/>
<dbReference type="GO" id="GO:0022857">
    <property type="term" value="F:transmembrane transporter activity"/>
    <property type="evidence" value="ECO:0007669"/>
    <property type="project" value="InterPro"/>
</dbReference>
<accession>A0A518JS77</accession>
<feature type="transmembrane region" description="Helical" evidence="6">
    <location>
        <begin position="28"/>
        <end position="48"/>
    </location>
</feature>
<dbReference type="PROSITE" id="PS50156">
    <property type="entry name" value="SSD"/>
    <property type="match status" value="2"/>
</dbReference>
<dbReference type="SUPFAM" id="SSF82866">
    <property type="entry name" value="Multidrug efflux transporter AcrB transmembrane domain"/>
    <property type="match status" value="2"/>
</dbReference>
<dbReference type="InterPro" id="IPR004869">
    <property type="entry name" value="MMPL_dom"/>
</dbReference>
<feature type="transmembrane region" description="Helical" evidence="6">
    <location>
        <begin position="665"/>
        <end position="686"/>
    </location>
</feature>
<feature type="domain" description="SSD" evidence="7">
    <location>
        <begin position="675"/>
        <end position="764"/>
    </location>
</feature>
<dbReference type="InterPro" id="IPR001036">
    <property type="entry name" value="Acrflvin-R"/>
</dbReference>
<proteinExistence type="predicted"/>
<keyword evidence="5 6" id="KW-0472">Membrane</keyword>
<feature type="transmembrane region" description="Helical" evidence="6">
    <location>
        <begin position="296"/>
        <end position="315"/>
    </location>
</feature>
<keyword evidence="9" id="KW-1185">Reference proteome</keyword>
<organism evidence="8 9">
    <name type="scientific">Rosistilla carotiformis</name>
    <dbReference type="NCBI Taxonomy" id="2528017"/>
    <lineage>
        <taxon>Bacteria</taxon>
        <taxon>Pseudomonadati</taxon>
        <taxon>Planctomycetota</taxon>
        <taxon>Planctomycetia</taxon>
        <taxon>Pirellulales</taxon>
        <taxon>Pirellulaceae</taxon>
        <taxon>Rosistilla</taxon>
    </lineage>
</organism>
<dbReference type="GO" id="GO:0005886">
    <property type="term" value="C:plasma membrane"/>
    <property type="evidence" value="ECO:0007669"/>
    <property type="project" value="UniProtKB-SubCell"/>
</dbReference>
<keyword evidence="2" id="KW-1003">Cell membrane</keyword>
<feature type="transmembrane region" description="Helical" evidence="6">
    <location>
        <begin position="707"/>
        <end position="726"/>
    </location>
</feature>
<feature type="transmembrane region" description="Helical" evidence="6">
    <location>
        <begin position="738"/>
        <end position="762"/>
    </location>
</feature>
<evidence type="ECO:0000256" key="6">
    <source>
        <dbReference type="SAM" id="Phobius"/>
    </source>
</evidence>
<evidence type="ECO:0000256" key="1">
    <source>
        <dbReference type="ARBA" id="ARBA00004651"/>
    </source>
</evidence>
<feature type="transmembrane region" description="Helical" evidence="6">
    <location>
        <begin position="364"/>
        <end position="388"/>
    </location>
</feature>
<feature type="transmembrane region" description="Helical" evidence="6">
    <location>
        <begin position="336"/>
        <end position="358"/>
    </location>
</feature>
<dbReference type="KEGG" id="rcf:Poly24_20970"/>
<dbReference type="Pfam" id="PF03176">
    <property type="entry name" value="MMPL"/>
    <property type="match status" value="2"/>
</dbReference>
<comment type="subcellular location">
    <subcellularLocation>
        <location evidence="1">Cell membrane</location>
        <topology evidence="1">Multi-pass membrane protein</topology>
    </subcellularLocation>
</comment>
<evidence type="ECO:0000256" key="4">
    <source>
        <dbReference type="ARBA" id="ARBA00022989"/>
    </source>
</evidence>
<evidence type="ECO:0000256" key="3">
    <source>
        <dbReference type="ARBA" id="ARBA00022692"/>
    </source>
</evidence>
<feature type="transmembrane region" description="Helical" evidence="6">
    <location>
        <begin position="243"/>
        <end position="276"/>
    </location>
</feature>
<feature type="transmembrane region" description="Helical" evidence="6">
    <location>
        <begin position="426"/>
        <end position="444"/>
    </location>
</feature>
<dbReference type="PANTHER" id="PTHR33406">
    <property type="entry name" value="MEMBRANE PROTEIN MJ1562-RELATED"/>
    <property type="match status" value="1"/>
</dbReference>
<gene>
    <name evidence="8" type="ORF">Poly24_20970</name>
</gene>
<sequence>MPNPTLDFNDRQSNAEVPSGGFGRLVDHAWIVAAVIVLITGIATIGYVDPTMLVSPAAEKAVDHSTTSEAASRKQRATPEVRIAQLAGFDLVLLVHSQDLFTPASAAALRHVVDRLEALPQVDSVHWMDRAPPLNIFGLREPVFPNSTASASRFDAAKTKALGNPMIGGFLLSGDARSTLINVNIDWLFVRNDEDCTTAIREAAQQAASEIQGSDLTFQMTGRVPLELSLRKRNRSDERTYQIIANVFTMIMAIILFRGVIAVLIVALAPGLGVYWTLGLLNYFDLQDNPFNHVVLPILISLVGFTDGVHMMVQIRANRAAGMPPRAATRRALSEVGLACGLTSLTTAIGFGSLSLAHHRIVQEFGWCCVLGVVVTFIAVVTVIPLLCMTPLGLRVQSGHSRGWVDRNFGRAQWIIDAVIRNHRRFAIGGMLGLAVMVGISSLLRPDERRNSALPSTGEELEALQAMDHDFGGLETAKVEIEWTDAVPSDSPEVLQVMQQVDAALQAEPLIGFPISIATLVAAMPGEGDAADRVSLIELLPPPLKRAFFTPEHGTAMAMFRVQDLGIAKYGPVFERVDEKLQAIAAQHPYFTLKLAGDAVWRWHNLYQIVVDLALSLGTAIVIIFIVLSIVYRSLRIGLISIVPNVFPLAATGTLLVFAGQSLEIVSVCAFTVCLGIAVDDTIHFLTRYNEERKKTDDKAEAIRRSFVAVGTALIITTIVLVAGFVTALSSDTRDHQIFATMGILTITSALFADLIFLPALLTMFPGRKR</sequence>
<dbReference type="EMBL" id="CP036348">
    <property type="protein sequence ID" value="QDV68388.1"/>
    <property type="molecule type" value="Genomic_DNA"/>
</dbReference>
<dbReference type="PRINTS" id="PR00702">
    <property type="entry name" value="ACRIFLAVINRP"/>
</dbReference>
<dbReference type="OrthoDB" id="9794724at2"/>
<evidence type="ECO:0000259" key="7">
    <source>
        <dbReference type="PROSITE" id="PS50156"/>
    </source>
</evidence>
<dbReference type="Proteomes" id="UP000315082">
    <property type="component" value="Chromosome"/>
</dbReference>
<dbReference type="Gene3D" id="1.20.1640.10">
    <property type="entry name" value="Multidrug efflux transporter AcrB transmembrane domain"/>
    <property type="match status" value="2"/>
</dbReference>
<evidence type="ECO:0000256" key="5">
    <source>
        <dbReference type="ARBA" id="ARBA00023136"/>
    </source>
</evidence>
<dbReference type="RefSeq" id="WP_145094174.1">
    <property type="nucleotide sequence ID" value="NZ_CP036348.1"/>
</dbReference>
<reference evidence="8 9" key="1">
    <citation type="submission" date="2019-02" db="EMBL/GenBank/DDBJ databases">
        <title>Deep-cultivation of Planctomycetes and their phenomic and genomic characterization uncovers novel biology.</title>
        <authorList>
            <person name="Wiegand S."/>
            <person name="Jogler M."/>
            <person name="Boedeker C."/>
            <person name="Pinto D."/>
            <person name="Vollmers J."/>
            <person name="Rivas-Marin E."/>
            <person name="Kohn T."/>
            <person name="Peeters S.H."/>
            <person name="Heuer A."/>
            <person name="Rast P."/>
            <person name="Oberbeckmann S."/>
            <person name="Bunk B."/>
            <person name="Jeske O."/>
            <person name="Meyerdierks A."/>
            <person name="Storesund J.E."/>
            <person name="Kallscheuer N."/>
            <person name="Luecker S."/>
            <person name="Lage O.M."/>
            <person name="Pohl T."/>
            <person name="Merkel B.J."/>
            <person name="Hornburger P."/>
            <person name="Mueller R.-W."/>
            <person name="Bruemmer F."/>
            <person name="Labrenz M."/>
            <person name="Spormann A.M."/>
            <person name="Op den Camp H."/>
            <person name="Overmann J."/>
            <person name="Amann R."/>
            <person name="Jetten M.S.M."/>
            <person name="Mascher T."/>
            <person name="Medema M.H."/>
            <person name="Devos D.P."/>
            <person name="Kaster A.-K."/>
            <person name="Ovreas L."/>
            <person name="Rohde M."/>
            <person name="Galperin M.Y."/>
            <person name="Jogler C."/>
        </authorList>
    </citation>
    <scope>NUCLEOTIDE SEQUENCE [LARGE SCALE GENOMIC DNA]</scope>
    <source>
        <strain evidence="8 9">Poly24</strain>
    </source>
</reference>
<name>A0A518JS77_9BACT</name>
<evidence type="ECO:0000256" key="2">
    <source>
        <dbReference type="ARBA" id="ARBA00022475"/>
    </source>
</evidence>
<keyword evidence="3 6" id="KW-0812">Transmembrane</keyword>
<evidence type="ECO:0000313" key="9">
    <source>
        <dbReference type="Proteomes" id="UP000315082"/>
    </source>
</evidence>
<dbReference type="InterPro" id="IPR000731">
    <property type="entry name" value="SSD"/>
</dbReference>
<evidence type="ECO:0000313" key="8">
    <source>
        <dbReference type="EMBL" id="QDV68388.1"/>
    </source>
</evidence>
<dbReference type="InterPro" id="IPR050545">
    <property type="entry name" value="Mycobact_MmpL"/>
</dbReference>
<feature type="transmembrane region" description="Helical" evidence="6">
    <location>
        <begin position="606"/>
        <end position="632"/>
    </location>
</feature>
<feature type="domain" description="SSD" evidence="7">
    <location>
        <begin position="277"/>
        <end position="390"/>
    </location>
</feature>
<protein>
    <submittedName>
        <fullName evidence="8">Multidrug efflux system subunit MdtC</fullName>
    </submittedName>
</protein>
<dbReference type="PANTHER" id="PTHR33406:SF12">
    <property type="entry name" value="BLR2997 PROTEIN"/>
    <property type="match status" value="1"/>
</dbReference>
<feature type="transmembrane region" description="Helical" evidence="6">
    <location>
        <begin position="639"/>
        <end position="659"/>
    </location>
</feature>
<keyword evidence="4 6" id="KW-1133">Transmembrane helix</keyword>